<name>A0A0G1IQD4_9BACT</name>
<dbReference type="PANTHER" id="PTHR35458:SF2">
    <property type="entry name" value="SLR0755 PROTEIN"/>
    <property type="match status" value="1"/>
</dbReference>
<dbReference type="EMBL" id="LCIQ01000005">
    <property type="protein sequence ID" value="KKT61360.1"/>
    <property type="molecule type" value="Genomic_DNA"/>
</dbReference>
<accession>A0A0G1IQD4</accession>
<gene>
    <name evidence="2" type="ORF">UW52_C0005G0032</name>
</gene>
<reference evidence="2 3" key="1">
    <citation type="journal article" date="2015" name="Nature">
        <title>rRNA introns, odd ribosomes, and small enigmatic genomes across a large radiation of phyla.</title>
        <authorList>
            <person name="Brown C.T."/>
            <person name="Hug L.A."/>
            <person name="Thomas B.C."/>
            <person name="Sharon I."/>
            <person name="Castelle C.J."/>
            <person name="Singh A."/>
            <person name="Wilkins M.J."/>
            <person name="Williams K.H."/>
            <person name="Banfield J.F."/>
        </authorList>
    </citation>
    <scope>NUCLEOTIDE SEQUENCE [LARGE SCALE GENOMIC DNA]</scope>
</reference>
<dbReference type="PANTHER" id="PTHR35458">
    <property type="entry name" value="SLR0755 PROTEIN"/>
    <property type="match status" value="1"/>
</dbReference>
<dbReference type="Proteomes" id="UP000034521">
    <property type="component" value="Unassembled WGS sequence"/>
</dbReference>
<evidence type="ECO:0000313" key="2">
    <source>
        <dbReference type="EMBL" id="KKT61360.1"/>
    </source>
</evidence>
<dbReference type="Gene3D" id="3.40.50.1010">
    <property type="entry name" value="5'-nuclease"/>
    <property type="match status" value="1"/>
</dbReference>
<evidence type="ECO:0000313" key="3">
    <source>
        <dbReference type="Proteomes" id="UP000034521"/>
    </source>
</evidence>
<comment type="caution">
    <text evidence="2">The sequence shown here is derived from an EMBL/GenBank/DDBJ whole genome shotgun (WGS) entry which is preliminary data.</text>
</comment>
<proteinExistence type="predicted"/>
<evidence type="ECO:0000259" key="1">
    <source>
        <dbReference type="Pfam" id="PF01936"/>
    </source>
</evidence>
<sequence length="255" mass="30057">MYNGDMFKPKTERIEKLSKLFPDRIKELSNIFSSKTNVYLDWANMFHWSSRLKWHIQVKRLKQLFNSFSTINTVNLYNGILDGDDGSKQFMEDAKSYDYITISKPVKIMRLSIDVSGIPANSPTVLENFIKKPLLRKLNIETIEYLNGKLKELYDQGTKYLEVRKCNFDVEIGRDMMLDFERNNASSFILWSGDSDFADPVRQLMKDRKRVFIFATSRRVSVELQETEVPIYDIQKIRNFICEPYEIQQDIRGKL</sequence>
<feature type="domain" description="NYN" evidence="1">
    <location>
        <begin position="163"/>
        <end position="225"/>
    </location>
</feature>
<organism evidence="2 3">
    <name type="scientific">Candidatus Gottesmanbacteria bacterium GW2011_GWA1_44_24b</name>
    <dbReference type="NCBI Taxonomy" id="1618437"/>
    <lineage>
        <taxon>Bacteria</taxon>
        <taxon>Candidatus Gottesmaniibacteriota</taxon>
    </lineage>
</organism>
<protein>
    <recommendedName>
        <fullName evidence="1">NYN domain-containing protein</fullName>
    </recommendedName>
</protein>
<dbReference type="InterPro" id="IPR047140">
    <property type="entry name" value="LabA"/>
</dbReference>
<dbReference type="AlphaFoldDB" id="A0A0G1IQD4"/>
<dbReference type="Pfam" id="PF01936">
    <property type="entry name" value="NYN"/>
    <property type="match status" value="1"/>
</dbReference>
<dbReference type="InterPro" id="IPR021139">
    <property type="entry name" value="NYN"/>
</dbReference>
<dbReference type="GO" id="GO:0004540">
    <property type="term" value="F:RNA nuclease activity"/>
    <property type="evidence" value="ECO:0007669"/>
    <property type="project" value="InterPro"/>
</dbReference>